<dbReference type="SUPFAM" id="SSF48403">
    <property type="entry name" value="Ankyrin repeat"/>
    <property type="match status" value="1"/>
</dbReference>
<dbReference type="EMBL" id="HBHJ01017756">
    <property type="protein sequence ID" value="CAD9691377.1"/>
    <property type="molecule type" value="Transcribed_RNA"/>
</dbReference>
<protein>
    <submittedName>
        <fullName evidence="5">Uncharacterized protein</fullName>
    </submittedName>
</protein>
<reference evidence="5" key="1">
    <citation type="submission" date="2021-01" db="EMBL/GenBank/DDBJ databases">
        <authorList>
            <person name="Corre E."/>
            <person name="Pelletier E."/>
            <person name="Niang G."/>
            <person name="Scheremetjew M."/>
            <person name="Finn R."/>
            <person name="Kale V."/>
            <person name="Holt S."/>
            <person name="Cochrane G."/>
            <person name="Meng A."/>
            <person name="Brown T."/>
            <person name="Cohen L."/>
        </authorList>
    </citation>
    <scope>NUCLEOTIDE SEQUENCE</scope>
    <source>
        <strain evidence="5">CCMP1243</strain>
    </source>
</reference>
<evidence type="ECO:0000313" key="5">
    <source>
        <dbReference type="EMBL" id="CAD9691377.1"/>
    </source>
</evidence>
<dbReference type="Pfam" id="PF12796">
    <property type="entry name" value="Ank_2"/>
    <property type="match status" value="1"/>
</dbReference>
<dbReference type="Pfam" id="PF00023">
    <property type="entry name" value="Ank"/>
    <property type="match status" value="1"/>
</dbReference>
<evidence type="ECO:0000256" key="4">
    <source>
        <dbReference type="SAM" id="MobiDB-lite"/>
    </source>
</evidence>
<evidence type="ECO:0000256" key="1">
    <source>
        <dbReference type="ARBA" id="ARBA00022737"/>
    </source>
</evidence>
<dbReference type="SMART" id="SM00248">
    <property type="entry name" value="ANK"/>
    <property type="match status" value="4"/>
</dbReference>
<dbReference type="InterPro" id="IPR036770">
    <property type="entry name" value="Ankyrin_rpt-contain_sf"/>
</dbReference>
<dbReference type="AlphaFoldDB" id="A0A7S2WJ91"/>
<accession>A0A7S2WJ91</accession>
<name>A0A7S2WJ91_9STRA</name>
<dbReference type="PROSITE" id="PS50088">
    <property type="entry name" value="ANK_REPEAT"/>
    <property type="match status" value="1"/>
</dbReference>
<dbReference type="PANTHER" id="PTHR24173:SF74">
    <property type="entry name" value="ANKYRIN REPEAT DOMAIN-CONTAINING PROTEIN 16"/>
    <property type="match status" value="1"/>
</dbReference>
<proteinExistence type="predicted"/>
<feature type="region of interest" description="Disordered" evidence="4">
    <location>
        <begin position="253"/>
        <end position="292"/>
    </location>
</feature>
<evidence type="ECO:0000256" key="2">
    <source>
        <dbReference type="ARBA" id="ARBA00023043"/>
    </source>
</evidence>
<dbReference type="InterPro" id="IPR002110">
    <property type="entry name" value="Ankyrin_rpt"/>
</dbReference>
<keyword evidence="1" id="KW-0677">Repeat</keyword>
<gene>
    <name evidence="5" type="ORF">RMAR1173_LOCUS11763</name>
</gene>
<keyword evidence="2 3" id="KW-0040">ANK repeat</keyword>
<evidence type="ECO:0000256" key="3">
    <source>
        <dbReference type="PROSITE-ProRule" id="PRU00023"/>
    </source>
</evidence>
<dbReference type="Gene3D" id="1.25.40.20">
    <property type="entry name" value="Ankyrin repeat-containing domain"/>
    <property type="match status" value="1"/>
</dbReference>
<dbReference type="PANTHER" id="PTHR24173">
    <property type="entry name" value="ANKYRIN REPEAT CONTAINING"/>
    <property type="match status" value="1"/>
</dbReference>
<organism evidence="5">
    <name type="scientific">Rhizochromulina marina</name>
    <dbReference type="NCBI Taxonomy" id="1034831"/>
    <lineage>
        <taxon>Eukaryota</taxon>
        <taxon>Sar</taxon>
        <taxon>Stramenopiles</taxon>
        <taxon>Ochrophyta</taxon>
        <taxon>Dictyochophyceae</taxon>
        <taxon>Rhizochromulinales</taxon>
        <taxon>Rhizochromulina</taxon>
    </lineage>
</organism>
<feature type="repeat" description="ANK" evidence="3">
    <location>
        <begin position="143"/>
        <end position="175"/>
    </location>
</feature>
<sequence length="292" mass="33450">MLVGLGDRVANQFIQNNPLPEERLEELRARFRADLPEIFTCAQQGDCERVRSWLEGTIAREGTHACVDRRYERTGRNLLHEAALHGQKKMVDLLCDEFGANVHARTVMGKDTALHLAASRNHRQVCFWLISVYGAEPNMRNKYNWTPLHYAAQYASMNTVKCIVRYGGRTIHKNDDGHTPVNLAMQRGASDMLIDFLLKTSEEHERTAFHEDLDLMRRQQQEEAAIREKEAKFHGEAKARAVLEQARLEYERWRSGRPRTPPPLSPRPGYGQVQIYHPSRFMGAGTSEEAGQ</sequence>